<keyword evidence="3" id="KW-1185">Reference proteome</keyword>
<dbReference type="Proteomes" id="UP000238164">
    <property type="component" value="Chromosome 1"/>
</dbReference>
<name>A0A2N9JAI6_9ACTN</name>
<protein>
    <submittedName>
        <fullName evidence="2">Uncharacterized protein</fullName>
    </submittedName>
</protein>
<dbReference type="RefSeq" id="WP_105184484.1">
    <property type="nucleotide sequence ID" value="NZ_BAAAGO010000016.1"/>
</dbReference>
<accession>A0A2N9JAI6</accession>
<dbReference type="OrthoDB" id="3541690at2"/>
<reference evidence="2 3" key="1">
    <citation type="submission" date="2018-02" db="EMBL/GenBank/DDBJ databases">
        <authorList>
            <person name="Cohen D.B."/>
            <person name="Kent A.D."/>
        </authorList>
    </citation>
    <scope>NUCLEOTIDE SEQUENCE [LARGE SCALE GENOMIC DNA]</scope>
    <source>
        <strain evidence="2">1</strain>
    </source>
</reference>
<gene>
    <name evidence="2" type="ORF">MPLG2_0145</name>
</gene>
<dbReference type="KEGG" id="mgg:MPLG2_0145"/>
<evidence type="ECO:0000313" key="2">
    <source>
        <dbReference type="EMBL" id="SPD85181.1"/>
    </source>
</evidence>
<feature type="region of interest" description="Disordered" evidence="1">
    <location>
        <begin position="165"/>
        <end position="189"/>
    </location>
</feature>
<proteinExistence type="predicted"/>
<dbReference type="EMBL" id="LT985188">
    <property type="protein sequence ID" value="SPD85181.1"/>
    <property type="molecule type" value="Genomic_DNA"/>
</dbReference>
<feature type="region of interest" description="Disordered" evidence="1">
    <location>
        <begin position="240"/>
        <end position="279"/>
    </location>
</feature>
<sequence>MDLETAADELYGVDPDEFVPTRTRLVQQARAAKDRPLATAIAALKKPTRSAWLVNLLRDDRAAGESLTALAGRLAKAHQSVDLVALRAVGAERQKLVDDLTRRAVAAGAERGYVATEAVRLEVQGTLSAAVADASVLTEVLSARVVKAQVYSGFGFTMPLAAPAPATAPPAAGAPSSDDADAEAQKAGLAQQALAEATDRLLEARTALDRVQATADEATAVLDRASQEVADLRAELRRAEQAEDKARQAATQAADDVHDARTAVQQTERALAEAARAVG</sequence>
<dbReference type="AlphaFoldDB" id="A0A2N9JAI6"/>
<feature type="compositionally biased region" description="Low complexity" evidence="1">
    <location>
        <begin position="165"/>
        <end position="177"/>
    </location>
</feature>
<evidence type="ECO:0000313" key="3">
    <source>
        <dbReference type="Proteomes" id="UP000238164"/>
    </source>
</evidence>
<organism evidence="2 3">
    <name type="scientific">Micropruina glycogenica</name>
    <dbReference type="NCBI Taxonomy" id="75385"/>
    <lineage>
        <taxon>Bacteria</taxon>
        <taxon>Bacillati</taxon>
        <taxon>Actinomycetota</taxon>
        <taxon>Actinomycetes</taxon>
        <taxon>Propionibacteriales</taxon>
        <taxon>Nocardioidaceae</taxon>
        <taxon>Micropruina</taxon>
    </lineage>
</organism>
<evidence type="ECO:0000256" key="1">
    <source>
        <dbReference type="SAM" id="MobiDB-lite"/>
    </source>
</evidence>